<dbReference type="AlphaFoldDB" id="A0A974E0D0"/>
<sequence length="79" mass="8836">MRKCFGNDKKEKRTGDIKGILASVQCGRSFLLFSSSYSKPTDCQSGPDDMQGGFGEFTGVYILQLETGLRQKRQLPRVQ</sequence>
<proteinExistence type="predicted"/>
<evidence type="ECO:0000313" key="2">
    <source>
        <dbReference type="Proteomes" id="UP000694892"/>
    </source>
</evidence>
<organism evidence="1 2">
    <name type="scientific">Xenopus laevis</name>
    <name type="common">African clawed frog</name>
    <dbReference type="NCBI Taxonomy" id="8355"/>
    <lineage>
        <taxon>Eukaryota</taxon>
        <taxon>Metazoa</taxon>
        <taxon>Chordata</taxon>
        <taxon>Craniata</taxon>
        <taxon>Vertebrata</taxon>
        <taxon>Euteleostomi</taxon>
        <taxon>Amphibia</taxon>
        <taxon>Batrachia</taxon>
        <taxon>Anura</taxon>
        <taxon>Pipoidea</taxon>
        <taxon>Pipidae</taxon>
        <taxon>Xenopodinae</taxon>
        <taxon>Xenopus</taxon>
        <taxon>Xenopus</taxon>
    </lineage>
</organism>
<name>A0A974E0D0_XENLA</name>
<protein>
    <submittedName>
        <fullName evidence="1">Uncharacterized protein</fullName>
    </submittedName>
</protein>
<dbReference type="EMBL" id="CM004466">
    <property type="protein sequence ID" value="OCU01259.1"/>
    <property type="molecule type" value="Genomic_DNA"/>
</dbReference>
<accession>A0A974E0D0</accession>
<dbReference type="Proteomes" id="UP000694892">
    <property type="component" value="Chromosome 1L"/>
</dbReference>
<reference evidence="2" key="1">
    <citation type="journal article" date="2016" name="Nature">
        <title>Genome evolution in the allotetraploid frog Xenopus laevis.</title>
        <authorList>
            <person name="Session A.M."/>
            <person name="Uno Y."/>
            <person name="Kwon T."/>
            <person name="Chapman J.A."/>
            <person name="Toyoda A."/>
            <person name="Takahashi S."/>
            <person name="Fukui A."/>
            <person name="Hikosaka A."/>
            <person name="Suzuki A."/>
            <person name="Kondo M."/>
            <person name="van Heeringen S.J."/>
            <person name="Quigley I."/>
            <person name="Heinz S."/>
            <person name="Ogino H."/>
            <person name="Ochi H."/>
            <person name="Hellsten U."/>
            <person name="Lyons J.B."/>
            <person name="Simakov O."/>
            <person name="Putnam N."/>
            <person name="Stites J."/>
            <person name="Kuroki Y."/>
            <person name="Tanaka T."/>
            <person name="Michiue T."/>
            <person name="Watanabe M."/>
            <person name="Bogdanovic O."/>
            <person name="Lister R."/>
            <person name="Georgiou G."/>
            <person name="Paranjpe S.S."/>
            <person name="van Kruijsbergen I."/>
            <person name="Shu S."/>
            <person name="Carlson J."/>
            <person name="Kinoshita T."/>
            <person name="Ohta Y."/>
            <person name="Mawaribuchi S."/>
            <person name="Jenkins J."/>
            <person name="Grimwood J."/>
            <person name="Schmutz J."/>
            <person name="Mitros T."/>
            <person name="Mozaffari S.V."/>
            <person name="Suzuki Y."/>
            <person name="Haramoto Y."/>
            <person name="Yamamoto T.S."/>
            <person name="Takagi C."/>
            <person name="Heald R."/>
            <person name="Miller K."/>
            <person name="Haudenschild C."/>
            <person name="Kitzman J."/>
            <person name="Nakayama T."/>
            <person name="Izutsu Y."/>
            <person name="Robert J."/>
            <person name="Fortriede J."/>
            <person name="Burns K."/>
            <person name="Lotay V."/>
            <person name="Karimi K."/>
            <person name="Yasuoka Y."/>
            <person name="Dichmann D.S."/>
            <person name="Flajnik M.F."/>
            <person name="Houston D.W."/>
            <person name="Shendure J."/>
            <person name="DuPasquier L."/>
            <person name="Vize P.D."/>
            <person name="Zorn A.M."/>
            <person name="Ito M."/>
            <person name="Marcotte E.M."/>
            <person name="Wallingford J.B."/>
            <person name="Ito Y."/>
            <person name="Asashima M."/>
            <person name="Ueno N."/>
            <person name="Matsuda Y."/>
            <person name="Veenstra G.J."/>
            <person name="Fujiyama A."/>
            <person name="Harland R.M."/>
            <person name="Taira M."/>
            <person name="Rokhsar D.S."/>
        </authorList>
    </citation>
    <scope>NUCLEOTIDE SEQUENCE [LARGE SCALE GENOMIC DNA]</scope>
    <source>
        <strain evidence="2">J</strain>
    </source>
</reference>
<gene>
    <name evidence="1" type="ORF">XELAEV_18007049mg</name>
</gene>
<evidence type="ECO:0000313" key="1">
    <source>
        <dbReference type="EMBL" id="OCU01259.1"/>
    </source>
</evidence>